<dbReference type="RefSeq" id="WP_051079746.1">
    <property type="nucleotide sequence ID" value="NZ_AP028878.1"/>
</dbReference>
<dbReference type="EMBL" id="APLQ01000011">
    <property type="protein sequence ID" value="RDW95438.1"/>
    <property type="molecule type" value="Genomic_DNA"/>
</dbReference>
<name>A0A371CGA5_9GAMM</name>
<accession>A0A371CGA5</accession>
<feature type="compositionally biased region" description="Basic and acidic residues" evidence="1">
    <location>
        <begin position="74"/>
        <end position="85"/>
    </location>
</feature>
<sequence>MLERALGDFAVTYELNVAIDSPTHRFYRSAELHRNILDVFNEYGVAIMTPAYIADPAEPKLVPQEQWYAAPAKSPEDKGKQTPST</sequence>
<dbReference type="Proteomes" id="UP000013165">
    <property type="component" value="Unassembled WGS sequence"/>
</dbReference>
<feature type="region of interest" description="Disordered" evidence="1">
    <location>
        <begin position="65"/>
        <end position="85"/>
    </location>
</feature>
<evidence type="ECO:0008006" key="4">
    <source>
        <dbReference type="Google" id="ProtNLM"/>
    </source>
</evidence>
<comment type="caution">
    <text evidence="2">The sequence shown here is derived from an EMBL/GenBank/DDBJ whole genome shotgun (WGS) entry which is preliminary data.</text>
</comment>
<proteinExistence type="predicted"/>
<keyword evidence="3" id="KW-1185">Reference proteome</keyword>
<organism evidence="2 3">
    <name type="scientific">Marinobacter nanhaiticus D15-8W</name>
    <dbReference type="NCBI Taxonomy" id="626887"/>
    <lineage>
        <taxon>Bacteria</taxon>
        <taxon>Pseudomonadati</taxon>
        <taxon>Pseudomonadota</taxon>
        <taxon>Gammaproteobacteria</taxon>
        <taxon>Pseudomonadales</taxon>
        <taxon>Marinobacteraceae</taxon>
        <taxon>Marinobacter</taxon>
    </lineage>
</organism>
<dbReference type="AlphaFoldDB" id="A0A371CGA5"/>
<reference evidence="2 3" key="1">
    <citation type="journal article" date="2013" name="Genome Announc.">
        <title>Genome Sequence of the Polycyclic Aromatic Hydrocarbon-Degrading Bacterium Strain Marinobacter nanhaiticus D15-8WT.</title>
        <authorList>
            <person name="Cui Z."/>
            <person name="Gao W."/>
            <person name="Li Q."/>
            <person name="Xu G."/>
            <person name="Zheng L."/>
        </authorList>
    </citation>
    <scope>NUCLEOTIDE SEQUENCE [LARGE SCALE GENOMIC DNA]</scope>
    <source>
        <strain evidence="2 3">D15-8W</strain>
    </source>
</reference>
<evidence type="ECO:0000313" key="3">
    <source>
        <dbReference type="Proteomes" id="UP000013165"/>
    </source>
</evidence>
<dbReference type="OrthoDB" id="9780668at2"/>
<evidence type="ECO:0000313" key="2">
    <source>
        <dbReference type="EMBL" id="RDW95438.1"/>
    </source>
</evidence>
<gene>
    <name evidence="2" type="ORF">J057_24180</name>
</gene>
<protein>
    <recommendedName>
        <fullName evidence="4">Mechanosensitive ion channel family protein</fullName>
    </recommendedName>
</protein>
<evidence type="ECO:0000256" key="1">
    <source>
        <dbReference type="SAM" id="MobiDB-lite"/>
    </source>
</evidence>